<dbReference type="Pfam" id="PF09816">
    <property type="entry name" value="EAF"/>
    <property type="match status" value="1"/>
</dbReference>
<evidence type="ECO:0000313" key="2">
    <source>
        <dbReference type="EMBL" id="CAE0445609.1"/>
    </source>
</evidence>
<dbReference type="AlphaFoldDB" id="A0A7S3V1M5"/>
<sequence length="129" mass="14442">MTAPNIGEQYPVVLGETLRKTAGKDTYSDSPTDVFTVLRYDFKPASLEGKKAELEKVGSNISLKYSPNVGDNLDNNKIELFKGEISPAKQSEYLIRFDGTKFIIDSIDIVTKVKYMRESKRKRPSSSSV</sequence>
<name>A0A7S3V1M5_9STRA</name>
<evidence type="ECO:0000259" key="1">
    <source>
        <dbReference type="Pfam" id="PF09816"/>
    </source>
</evidence>
<proteinExistence type="predicted"/>
<protein>
    <recommendedName>
        <fullName evidence="1">Transcription elongation factor Eaf N-terminal domain-containing protein</fullName>
    </recommendedName>
</protein>
<reference evidence="2" key="1">
    <citation type="submission" date="2021-01" db="EMBL/GenBank/DDBJ databases">
        <authorList>
            <person name="Corre E."/>
            <person name="Pelletier E."/>
            <person name="Niang G."/>
            <person name="Scheremetjew M."/>
            <person name="Finn R."/>
            <person name="Kale V."/>
            <person name="Holt S."/>
            <person name="Cochrane G."/>
            <person name="Meng A."/>
            <person name="Brown T."/>
            <person name="Cohen L."/>
        </authorList>
    </citation>
    <scope>NUCLEOTIDE SEQUENCE</scope>
    <source>
        <strain evidence="2">GSBS06</strain>
    </source>
</reference>
<gene>
    <name evidence="2" type="ORF">ASTO00021_LOCUS15618</name>
</gene>
<dbReference type="InterPro" id="IPR019194">
    <property type="entry name" value="Tscrpt_elong_fac_Eaf_N"/>
</dbReference>
<feature type="domain" description="Transcription elongation factor Eaf N-terminal" evidence="1">
    <location>
        <begin position="10"/>
        <end position="118"/>
    </location>
</feature>
<dbReference type="EMBL" id="HBIN01020445">
    <property type="protein sequence ID" value="CAE0445609.1"/>
    <property type="molecule type" value="Transcribed_RNA"/>
</dbReference>
<organism evidence="2">
    <name type="scientific">Aplanochytrium stocchinoi</name>
    <dbReference type="NCBI Taxonomy" id="215587"/>
    <lineage>
        <taxon>Eukaryota</taxon>
        <taxon>Sar</taxon>
        <taxon>Stramenopiles</taxon>
        <taxon>Bigyra</taxon>
        <taxon>Labyrinthulomycetes</taxon>
        <taxon>Thraustochytrida</taxon>
        <taxon>Thraustochytriidae</taxon>
        <taxon>Aplanochytrium</taxon>
    </lineage>
</organism>
<accession>A0A7S3V1M5</accession>